<keyword evidence="4" id="KW-1185">Reference proteome</keyword>
<dbReference type="PANTHER" id="PTHR46017:SF1">
    <property type="entry name" value="ALPHA-MANNOSIDASE 2C1"/>
    <property type="match status" value="1"/>
</dbReference>
<dbReference type="GO" id="GO:0006013">
    <property type="term" value="P:mannose metabolic process"/>
    <property type="evidence" value="ECO:0007669"/>
    <property type="project" value="InterPro"/>
</dbReference>
<evidence type="ECO:0000259" key="2">
    <source>
        <dbReference type="Pfam" id="PF17677"/>
    </source>
</evidence>
<gene>
    <name evidence="3" type="ORF">E5161_07245</name>
</gene>
<dbReference type="InterPro" id="IPR011013">
    <property type="entry name" value="Gal_mutarotase_sf_dom"/>
</dbReference>
<name>A0A4U0FD18_9BACL</name>
<dbReference type="OrthoDB" id="237949at2"/>
<feature type="domain" description="Glycoside hydrolase family 38 N-terminal" evidence="1">
    <location>
        <begin position="7"/>
        <end position="274"/>
    </location>
</feature>
<dbReference type="Gene3D" id="3.20.110.10">
    <property type="entry name" value="Glycoside hydrolase 38, N terminal domain"/>
    <property type="match status" value="1"/>
</dbReference>
<comment type="caution">
    <text evidence="3">The sequence shown here is derived from an EMBL/GenBank/DDBJ whole genome shotgun (WGS) entry which is preliminary data.</text>
</comment>
<dbReference type="Proteomes" id="UP000309673">
    <property type="component" value="Unassembled WGS sequence"/>
</dbReference>
<feature type="domain" description="Glycosyl hydrolases family 38 C-terminal" evidence="2">
    <location>
        <begin position="791"/>
        <end position="851"/>
    </location>
</feature>
<dbReference type="EMBL" id="SUPK01000003">
    <property type="protein sequence ID" value="TJY42641.1"/>
    <property type="molecule type" value="Genomic_DNA"/>
</dbReference>
<dbReference type="RefSeq" id="WP_136777060.1">
    <property type="nucleotide sequence ID" value="NZ_SUPK01000003.1"/>
</dbReference>
<evidence type="ECO:0000259" key="1">
    <source>
        <dbReference type="Pfam" id="PF01074"/>
    </source>
</evidence>
<dbReference type="GO" id="GO:0030246">
    <property type="term" value="F:carbohydrate binding"/>
    <property type="evidence" value="ECO:0007669"/>
    <property type="project" value="InterPro"/>
</dbReference>
<proteinExistence type="predicted"/>
<dbReference type="Pfam" id="PF01074">
    <property type="entry name" value="Glyco_hydro_38N"/>
    <property type="match status" value="1"/>
</dbReference>
<organism evidence="3 4">
    <name type="scientific">Cohnella pontilimi</name>
    <dbReference type="NCBI Taxonomy" id="2564100"/>
    <lineage>
        <taxon>Bacteria</taxon>
        <taxon>Bacillati</taxon>
        <taxon>Bacillota</taxon>
        <taxon>Bacilli</taxon>
        <taxon>Bacillales</taxon>
        <taxon>Paenibacillaceae</taxon>
        <taxon>Cohnella</taxon>
    </lineage>
</organism>
<protein>
    <submittedName>
        <fullName evidence="3">Uncharacterized protein</fullName>
    </submittedName>
</protein>
<dbReference type="InterPro" id="IPR027291">
    <property type="entry name" value="Glyco_hydro_38_N_sf"/>
</dbReference>
<dbReference type="SUPFAM" id="SSF74650">
    <property type="entry name" value="Galactose mutarotase-like"/>
    <property type="match status" value="1"/>
</dbReference>
<evidence type="ECO:0000313" key="3">
    <source>
        <dbReference type="EMBL" id="TJY42641.1"/>
    </source>
</evidence>
<dbReference type="SUPFAM" id="SSF88713">
    <property type="entry name" value="Glycoside hydrolase/deacetylase"/>
    <property type="match status" value="1"/>
</dbReference>
<evidence type="ECO:0000313" key="4">
    <source>
        <dbReference type="Proteomes" id="UP000309673"/>
    </source>
</evidence>
<dbReference type="InterPro" id="IPR011330">
    <property type="entry name" value="Glyco_hydro/deAcase_b/a-brl"/>
</dbReference>
<dbReference type="GO" id="GO:0004559">
    <property type="term" value="F:alpha-mannosidase activity"/>
    <property type="evidence" value="ECO:0007669"/>
    <property type="project" value="InterPro"/>
</dbReference>
<dbReference type="InterPro" id="IPR000602">
    <property type="entry name" value="Glyco_hydro_38_N"/>
</dbReference>
<dbReference type="PANTHER" id="PTHR46017">
    <property type="entry name" value="ALPHA-MANNOSIDASE 2C1"/>
    <property type="match status" value="1"/>
</dbReference>
<accession>A0A4U0FD18</accession>
<dbReference type="CDD" id="cd10791">
    <property type="entry name" value="GH38N_AMII_like_1"/>
    <property type="match status" value="1"/>
</dbReference>
<dbReference type="Pfam" id="PF17677">
    <property type="entry name" value="Glyco_hydro38C2"/>
    <property type="match status" value="1"/>
</dbReference>
<sequence length="872" mass="99329">MSKIREILVYHHSHLDVGYTHPQPVLWELQKSYIDQAVDLCEQTASLQEDARFYWTCEATAPVIRWLQTASSRQIERFAAFVKSGQICLTAVNMHSTPLCTAEEMMRSLYPVRVLRERFGVPIRTAINHDINGQPWTFGQVLLDAGIELYTTGINTHFGGIPFRRPKAFRWVTPDNRELLTFHGEHYSLFTQFGELWENDMGKMKAGLDRYLARLESENYPYDFIYLSATNIPMFDNTPPDQELLGMLRTWNAQGLGPKIRMVTPEMLLERLRTLPDDLVSAHPGDWTDYWNFGAASSADETRMNRRSKIALKSAEFLAAFRDVPVKKTEKDLYDEAWEQVQLYDEHTWGANISITDPDAQFTKVLWGHKAHFAHLANSLSGYLLNSEMERFADNPLQSSKPEGVLLVNPTPTEQTVDVRLPDYWFHEGRHTAGGRFHVHRNNLDTDWMHPSAGRVTLPPFSWKRVPTATLTRSAAPEVQTVTVADGRIETPYYRMAYEPKSGRITELYDKVSDWSLIDPDSDWTWFQYVRETPDPLRNDRHRETLFLRELDKCNNSISCWKHEWKADRRGPEKLLSCSASEHNSGVTLTLAWEAPGVRKLEQRITLFRDRPCIEMLAELDKTDDRLPESLFFAFPLRLDAGWEAVFDTAGTLVRLDDDQLPGVCRDWVTVDQAVSVHDGKRGVTLACPDAPLVQIGDFNFGRESEKIVREANPLLLAWPLNNYWDTNFRASQPGPITLKYVITPFAGAFQPEEMSRLGIEASHPVQLFPAYLCAEEAEGTLLEVSGEGVSTTYVKPAEDGDGIIVRLQDSRGWLGRQAVPYTIRVPGARVMRAYRANILEENAEELKVSEGAVHGVLPSGGLITVRMVLQR</sequence>
<reference evidence="3 4" key="1">
    <citation type="submission" date="2019-04" db="EMBL/GenBank/DDBJ databases">
        <title>Cohnella sp. nov., isolated from soil.</title>
        <authorList>
            <person name="Kim W."/>
        </authorList>
    </citation>
    <scope>NUCLEOTIDE SEQUENCE [LARGE SCALE GENOMIC DNA]</scope>
    <source>
        <strain evidence="3 4">CAU 1483</strain>
    </source>
</reference>
<dbReference type="AlphaFoldDB" id="A0A4U0FD18"/>
<dbReference type="GO" id="GO:0009313">
    <property type="term" value="P:oligosaccharide catabolic process"/>
    <property type="evidence" value="ECO:0007669"/>
    <property type="project" value="TreeGrafter"/>
</dbReference>
<dbReference type="InterPro" id="IPR041147">
    <property type="entry name" value="GH38_C"/>
</dbReference>